<name>A0A6J4QFQ4_9ACTN</name>
<dbReference type="AlphaFoldDB" id="A0A6J4QFQ4"/>
<protein>
    <submittedName>
        <fullName evidence="1">Uncharacterized protein</fullName>
    </submittedName>
</protein>
<sequence length="120" mass="13686">MKAERKRSVLPEVTLLSDARGTRPENAVVVGDLWYEPEVWSLPLSPAPKILYAGLCSFLGHRQINRKDLRNILKDCPEEEIEAALQALVRHRLLMLTEKVTSSGILPIYEVRSVDRFDVF</sequence>
<accession>A0A6J4QFQ4</accession>
<gene>
    <name evidence="1" type="ORF">AVDCRST_MAG37-1534</name>
</gene>
<organism evidence="1">
    <name type="scientific">uncultured Rubrobacteraceae bacterium</name>
    <dbReference type="NCBI Taxonomy" id="349277"/>
    <lineage>
        <taxon>Bacteria</taxon>
        <taxon>Bacillati</taxon>
        <taxon>Actinomycetota</taxon>
        <taxon>Rubrobacteria</taxon>
        <taxon>Rubrobacterales</taxon>
        <taxon>Rubrobacteraceae</taxon>
        <taxon>environmental samples</taxon>
    </lineage>
</organism>
<dbReference type="EMBL" id="CADCVD010000066">
    <property type="protein sequence ID" value="CAA9442878.1"/>
    <property type="molecule type" value="Genomic_DNA"/>
</dbReference>
<evidence type="ECO:0000313" key="1">
    <source>
        <dbReference type="EMBL" id="CAA9442878.1"/>
    </source>
</evidence>
<reference evidence="1" key="1">
    <citation type="submission" date="2020-02" db="EMBL/GenBank/DDBJ databases">
        <authorList>
            <person name="Meier V. D."/>
        </authorList>
    </citation>
    <scope>NUCLEOTIDE SEQUENCE</scope>
    <source>
        <strain evidence="1">AVDCRST_MAG37</strain>
    </source>
</reference>
<proteinExistence type="predicted"/>